<feature type="transmembrane region" description="Helical" evidence="6">
    <location>
        <begin position="6"/>
        <end position="24"/>
    </location>
</feature>
<dbReference type="Pfam" id="PF00482">
    <property type="entry name" value="T2SSF"/>
    <property type="match status" value="1"/>
</dbReference>
<dbReference type="Proteomes" id="UP000284219">
    <property type="component" value="Unassembled WGS sequence"/>
</dbReference>
<keyword evidence="3 6" id="KW-0812">Transmembrane</keyword>
<evidence type="ECO:0000256" key="6">
    <source>
        <dbReference type="SAM" id="Phobius"/>
    </source>
</evidence>
<feature type="transmembrane region" description="Helical" evidence="6">
    <location>
        <begin position="282"/>
        <end position="300"/>
    </location>
</feature>
<evidence type="ECO:0000256" key="3">
    <source>
        <dbReference type="ARBA" id="ARBA00022692"/>
    </source>
</evidence>
<sequence>MIIAIFYGLAILCAIWGVYSLLGYRSQKREWRRAMGQYYELNNQRKSFLVVLGDRFDQTPYAEKMRGKLHQANLPLTPSEFYGMLLVGGMGIAVVSTSMFQLAFPLNVMIAGGLIAIIYFALFAIRKNKYQERFDDQLSEVCRLLGNAARAGMTINQGIELAAREMVYPAGDELKRLAHELRLGVDFERALINTQNRIPSRDFKLFIATLLIQKRSGGNLHAILDEMSQTLEERKILNQTIKTMTAEQRYISYILPALPIFLILVMNTIVEGFLKPIATAPGMILMGLFLAGSVLTFFLIRKVTNIRV</sequence>
<dbReference type="EMBL" id="MCHY01000008">
    <property type="protein sequence ID" value="RKD24480.1"/>
    <property type="molecule type" value="Genomic_DNA"/>
</dbReference>
<feature type="transmembrane region" description="Helical" evidence="6">
    <location>
        <begin position="81"/>
        <end position="100"/>
    </location>
</feature>
<dbReference type="Gene3D" id="1.20.81.30">
    <property type="entry name" value="Type II secretion system (T2SS), domain F"/>
    <property type="match status" value="1"/>
</dbReference>
<accession>A0A419SKK9</accession>
<feature type="domain" description="Type II secretion system protein GspF" evidence="7">
    <location>
        <begin position="142"/>
        <end position="266"/>
    </location>
</feature>
<dbReference type="OrthoDB" id="9803381at2"/>
<dbReference type="PANTHER" id="PTHR35007">
    <property type="entry name" value="INTEGRAL MEMBRANE PROTEIN-RELATED"/>
    <property type="match status" value="1"/>
</dbReference>
<gene>
    <name evidence="8" type="ORF">BEP19_08830</name>
</gene>
<comment type="subcellular location">
    <subcellularLocation>
        <location evidence="1">Cell membrane</location>
        <topology evidence="1">Multi-pass membrane protein</topology>
    </subcellularLocation>
</comment>
<feature type="transmembrane region" description="Helical" evidence="6">
    <location>
        <begin position="250"/>
        <end position="270"/>
    </location>
</feature>
<feature type="transmembrane region" description="Helical" evidence="6">
    <location>
        <begin position="106"/>
        <end position="125"/>
    </location>
</feature>
<dbReference type="InterPro" id="IPR042094">
    <property type="entry name" value="T2SS_GspF_sf"/>
</dbReference>
<keyword evidence="2" id="KW-1003">Cell membrane</keyword>
<proteinExistence type="predicted"/>
<evidence type="ECO:0000256" key="4">
    <source>
        <dbReference type="ARBA" id="ARBA00022989"/>
    </source>
</evidence>
<dbReference type="GO" id="GO:0005886">
    <property type="term" value="C:plasma membrane"/>
    <property type="evidence" value="ECO:0007669"/>
    <property type="project" value="UniProtKB-SubCell"/>
</dbReference>
<reference evidence="8 9" key="1">
    <citation type="submission" date="2016-08" db="EMBL/GenBank/DDBJ databases">
        <title>Novel Firmicute Genomes.</title>
        <authorList>
            <person name="Poppleton D.I."/>
            <person name="Gribaldo S."/>
        </authorList>
    </citation>
    <scope>NUCLEOTIDE SEQUENCE [LARGE SCALE GENOMIC DNA]</scope>
    <source>
        <strain evidence="8 9">RAOx-1</strain>
    </source>
</reference>
<keyword evidence="4 6" id="KW-1133">Transmembrane helix</keyword>
<evidence type="ECO:0000256" key="1">
    <source>
        <dbReference type="ARBA" id="ARBA00004651"/>
    </source>
</evidence>
<dbReference type="RefSeq" id="WP_120189776.1">
    <property type="nucleotide sequence ID" value="NZ_MCHY01000008.1"/>
</dbReference>
<organism evidence="8 9">
    <name type="scientific">Ammoniphilus oxalaticus</name>
    <dbReference type="NCBI Taxonomy" id="66863"/>
    <lineage>
        <taxon>Bacteria</taxon>
        <taxon>Bacillati</taxon>
        <taxon>Bacillota</taxon>
        <taxon>Bacilli</taxon>
        <taxon>Bacillales</taxon>
        <taxon>Paenibacillaceae</taxon>
        <taxon>Aneurinibacillus group</taxon>
        <taxon>Ammoniphilus</taxon>
    </lineage>
</organism>
<dbReference type="PANTHER" id="PTHR35007:SF1">
    <property type="entry name" value="PILUS ASSEMBLY PROTEIN"/>
    <property type="match status" value="1"/>
</dbReference>
<comment type="caution">
    <text evidence="8">The sequence shown here is derived from an EMBL/GenBank/DDBJ whole genome shotgun (WGS) entry which is preliminary data.</text>
</comment>
<dbReference type="AlphaFoldDB" id="A0A419SKK9"/>
<dbReference type="InterPro" id="IPR018076">
    <property type="entry name" value="T2SS_GspF_dom"/>
</dbReference>
<evidence type="ECO:0000313" key="8">
    <source>
        <dbReference type="EMBL" id="RKD24480.1"/>
    </source>
</evidence>
<evidence type="ECO:0000259" key="7">
    <source>
        <dbReference type="Pfam" id="PF00482"/>
    </source>
</evidence>
<keyword evidence="9" id="KW-1185">Reference proteome</keyword>
<name>A0A419SKK9_9BACL</name>
<keyword evidence="5 6" id="KW-0472">Membrane</keyword>
<evidence type="ECO:0000256" key="2">
    <source>
        <dbReference type="ARBA" id="ARBA00022475"/>
    </source>
</evidence>
<evidence type="ECO:0000313" key="9">
    <source>
        <dbReference type="Proteomes" id="UP000284219"/>
    </source>
</evidence>
<evidence type="ECO:0000256" key="5">
    <source>
        <dbReference type="ARBA" id="ARBA00023136"/>
    </source>
</evidence>
<protein>
    <recommendedName>
        <fullName evidence="7">Type II secretion system protein GspF domain-containing protein</fullName>
    </recommendedName>
</protein>